<keyword evidence="2" id="KW-1185">Reference proteome</keyword>
<gene>
    <name evidence="1" type="ORF">F5050DRAFT_1545017</name>
</gene>
<reference evidence="1" key="1">
    <citation type="submission" date="2022-08" db="EMBL/GenBank/DDBJ databases">
        <authorList>
            <consortium name="DOE Joint Genome Institute"/>
            <person name="Min B."/>
            <person name="Riley R."/>
            <person name="Sierra-Patev S."/>
            <person name="Naranjo-Ortiz M."/>
            <person name="Looney B."/>
            <person name="Konkel Z."/>
            <person name="Slot J.C."/>
            <person name="Sakamoto Y."/>
            <person name="Steenwyk J.L."/>
            <person name="Rokas A."/>
            <person name="Carro J."/>
            <person name="Camarero S."/>
            <person name="Ferreira P."/>
            <person name="Molpeceres G."/>
            <person name="Ruiz-Duenas F.J."/>
            <person name="Serrano A."/>
            <person name="Henrissat B."/>
            <person name="Drula E."/>
            <person name="Hughes K.W."/>
            <person name="Mata J.L."/>
            <person name="Ishikawa N.K."/>
            <person name="Vargas-Isla R."/>
            <person name="Ushijima S."/>
            <person name="Smith C.A."/>
            <person name="Ahrendt S."/>
            <person name="Andreopoulos W."/>
            <person name="He G."/>
            <person name="Labutti K."/>
            <person name="Lipzen A."/>
            <person name="Ng V."/>
            <person name="Sandor L."/>
            <person name="Barry K."/>
            <person name="Martinez A.T."/>
            <person name="Xiao Y."/>
            <person name="Gibbons J.G."/>
            <person name="Terashima K."/>
            <person name="Hibbett D.S."/>
            <person name="Grigoriev I.V."/>
        </authorList>
    </citation>
    <scope>NUCLEOTIDE SEQUENCE</scope>
    <source>
        <strain evidence="1">TFB10827</strain>
    </source>
</reference>
<organism evidence="1 2">
    <name type="scientific">Lentinula boryana</name>
    <dbReference type="NCBI Taxonomy" id="40481"/>
    <lineage>
        <taxon>Eukaryota</taxon>
        <taxon>Fungi</taxon>
        <taxon>Dikarya</taxon>
        <taxon>Basidiomycota</taxon>
        <taxon>Agaricomycotina</taxon>
        <taxon>Agaricomycetes</taxon>
        <taxon>Agaricomycetidae</taxon>
        <taxon>Agaricales</taxon>
        <taxon>Marasmiineae</taxon>
        <taxon>Omphalotaceae</taxon>
        <taxon>Lentinula</taxon>
    </lineage>
</organism>
<dbReference type="EMBL" id="MU790672">
    <property type="protein sequence ID" value="KAJ3995048.1"/>
    <property type="molecule type" value="Genomic_DNA"/>
</dbReference>
<sequence>CPRLSIKAFVKSLCDIQGVPFKPYLQVQFSIAFDVYLNILGHVHGRVQAALGRDSSDWRLANTCPCCLYRVEGEPELQFRLL</sequence>
<evidence type="ECO:0008006" key="3">
    <source>
        <dbReference type="Google" id="ProtNLM"/>
    </source>
</evidence>
<feature type="non-terminal residue" evidence="1">
    <location>
        <position position="1"/>
    </location>
</feature>
<dbReference type="Proteomes" id="UP001163828">
    <property type="component" value="Unassembled WGS sequence"/>
</dbReference>
<evidence type="ECO:0000313" key="1">
    <source>
        <dbReference type="EMBL" id="KAJ3995048.1"/>
    </source>
</evidence>
<feature type="non-terminal residue" evidence="1">
    <location>
        <position position="82"/>
    </location>
</feature>
<evidence type="ECO:0000313" key="2">
    <source>
        <dbReference type="Proteomes" id="UP001163828"/>
    </source>
</evidence>
<name>A0ABQ8Q917_9AGAR</name>
<comment type="caution">
    <text evidence="1">The sequence shown here is derived from an EMBL/GenBank/DDBJ whole genome shotgun (WGS) entry which is preliminary data.</text>
</comment>
<proteinExistence type="predicted"/>
<accession>A0ABQ8Q917</accession>
<protein>
    <recommendedName>
        <fullName evidence="3">CxC2-like cysteine cluster KDZ transposase-associated domain-containing protein</fullName>
    </recommendedName>
</protein>